<keyword evidence="4 6" id="KW-0934">Plastid</keyword>
<keyword evidence="4 6" id="KW-0150">Chloroplast</keyword>
<sequence>MRKKIVKQNEIQGTVSGWLSKCNIEHRPLGFDYQGIEVIQIRPKNWPSVAVILYIYGFNYLRLQCAYDLSPGGMLASVYYLTKLEEKADQPQEICIKVLVPRLHAKLASVFWVWKSANFQERESYDMLGIIYESHPCLKRILMPESWLGWPMRKDYITPNFYELQDAY</sequence>
<keyword evidence="2 3" id="KW-0813">Transport</keyword>
<evidence type="ECO:0000256" key="1">
    <source>
        <dbReference type="ARBA" id="ARBA00007569"/>
    </source>
</evidence>
<dbReference type="GO" id="GO:0008137">
    <property type="term" value="F:NADH dehydrogenase (ubiquinone) activity"/>
    <property type="evidence" value="ECO:0007669"/>
    <property type="project" value="UniProtKB-UniRule"/>
</dbReference>
<comment type="similarity">
    <text evidence="1 3">Belongs to the complex I 30 kDa subunit family.</text>
</comment>
<dbReference type="GO" id="GO:0009535">
    <property type="term" value="C:chloroplast thylakoid membrane"/>
    <property type="evidence" value="ECO:0007669"/>
    <property type="project" value="UniProtKB-SubCell"/>
</dbReference>
<name>A0A8F6YEQ7_9VIRI</name>
<comment type="subcellular location">
    <subcellularLocation>
        <location evidence="4">Plastid</location>
        <location evidence="4">Chloroplast thylakoid membrane</location>
        <topology evidence="4">Peripheral membrane protein</topology>
        <orientation evidence="4">Stromal side</orientation>
    </subcellularLocation>
</comment>
<keyword evidence="3" id="KW-0520">NAD</keyword>
<evidence type="ECO:0000256" key="4">
    <source>
        <dbReference type="RuleBase" id="RU003581"/>
    </source>
</evidence>
<dbReference type="EMBL" id="MW556321">
    <property type="protein sequence ID" value="QXT44789.1"/>
    <property type="molecule type" value="Genomic_DNA"/>
</dbReference>
<keyword evidence="4" id="KW-0521">NADP</keyword>
<dbReference type="GO" id="GO:0016651">
    <property type="term" value="F:oxidoreductase activity, acting on NAD(P)H"/>
    <property type="evidence" value="ECO:0007669"/>
    <property type="project" value="InterPro"/>
</dbReference>
<keyword evidence="3" id="KW-1278">Translocase</keyword>
<dbReference type="GO" id="GO:0019684">
    <property type="term" value="P:photosynthesis, light reaction"/>
    <property type="evidence" value="ECO:0007669"/>
    <property type="project" value="UniProtKB-UniRule"/>
</dbReference>
<dbReference type="PANTHER" id="PTHR10884:SF14">
    <property type="entry name" value="NADH DEHYDROGENASE [UBIQUINONE] IRON-SULFUR PROTEIN 3, MITOCHONDRIAL"/>
    <property type="match status" value="1"/>
</dbReference>
<dbReference type="GO" id="GO:0048038">
    <property type="term" value="F:quinone binding"/>
    <property type="evidence" value="ECO:0007669"/>
    <property type="project" value="UniProtKB-UniRule"/>
</dbReference>
<keyword evidence="4" id="KW-0874">Quinone</keyword>
<keyword evidence="4" id="KW-0793">Thylakoid</keyword>
<evidence type="ECO:0000259" key="5">
    <source>
        <dbReference type="Pfam" id="PF00329"/>
    </source>
</evidence>
<comment type="subunit">
    <text evidence="4">NDH is composed of at least 16 different subunits, 5 of which are encoded in the nucleus.</text>
</comment>
<feature type="domain" description="NADH:ubiquinone oxidoreductase 30kDa subunit" evidence="5">
    <location>
        <begin position="39"/>
        <end position="158"/>
    </location>
</feature>
<dbReference type="NCBIfam" id="NF009141">
    <property type="entry name" value="PRK12494.1"/>
    <property type="match status" value="1"/>
</dbReference>
<organism evidence="6">
    <name type="scientific">Nitellopsis obtusa</name>
    <dbReference type="NCBI Taxonomy" id="40811"/>
    <lineage>
        <taxon>Eukaryota</taxon>
        <taxon>Viridiplantae</taxon>
        <taxon>Streptophyta</taxon>
        <taxon>Charophyceae</taxon>
        <taxon>Charales</taxon>
        <taxon>Characeae</taxon>
        <taxon>Nitellopsis</taxon>
    </lineage>
</organism>
<dbReference type="Gene3D" id="3.30.460.80">
    <property type="entry name" value="NADH:ubiquinone oxidoreductase, 30kDa subunit"/>
    <property type="match status" value="1"/>
</dbReference>
<dbReference type="InterPro" id="IPR001268">
    <property type="entry name" value="NADH_UbQ_OxRdtase_30kDa_su"/>
</dbReference>
<dbReference type="AlphaFoldDB" id="A0A8F6YEQ7"/>
<evidence type="ECO:0000313" key="6">
    <source>
        <dbReference type="EMBL" id="QXT44789.1"/>
    </source>
</evidence>
<dbReference type="Pfam" id="PF00329">
    <property type="entry name" value="Complex1_30kDa"/>
    <property type="match status" value="1"/>
</dbReference>
<comment type="function">
    <text evidence="4">NDH shuttles electrons from NAD(P)H:plastoquinone, via FMN and iron-sulfur (Fe-S) centers, to quinones in the photosynthetic chain and possibly in a chloroplast respiratory chain. The immediate electron acceptor for the enzyme in this species is believed to be plastoquinone. Couples the redox reaction to proton translocation, and thus conserves the redox energy in a proton gradient.</text>
</comment>
<dbReference type="InterPro" id="IPR020396">
    <property type="entry name" value="NADH_UbQ_OxRdtase_CS"/>
</dbReference>
<evidence type="ECO:0000256" key="2">
    <source>
        <dbReference type="ARBA" id="ARBA00022448"/>
    </source>
</evidence>
<dbReference type="PROSITE" id="PS00542">
    <property type="entry name" value="COMPLEX1_30K"/>
    <property type="match status" value="1"/>
</dbReference>
<dbReference type="InterPro" id="IPR037232">
    <property type="entry name" value="NADH_quin_OxRdtase_su_C/D-like"/>
</dbReference>
<comment type="catalytic activity">
    <reaction evidence="4">
        <text>a plastoquinone + NADPH + (n+1) H(+)(in) = a plastoquinol + NADP(+) + n H(+)(out)</text>
        <dbReference type="Rhea" id="RHEA:42612"/>
        <dbReference type="Rhea" id="RHEA-COMP:9561"/>
        <dbReference type="Rhea" id="RHEA-COMP:9562"/>
        <dbReference type="ChEBI" id="CHEBI:15378"/>
        <dbReference type="ChEBI" id="CHEBI:17757"/>
        <dbReference type="ChEBI" id="CHEBI:57783"/>
        <dbReference type="ChEBI" id="CHEBI:58349"/>
        <dbReference type="ChEBI" id="CHEBI:62192"/>
    </reaction>
</comment>
<evidence type="ECO:0000256" key="3">
    <source>
        <dbReference type="RuleBase" id="RU003456"/>
    </source>
</evidence>
<keyword evidence="4" id="KW-0618">Plastoquinone</keyword>
<dbReference type="PANTHER" id="PTHR10884">
    <property type="entry name" value="NADH DEHYDROGENASE UBIQUINONE IRON-SULFUR PROTEIN 3"/>
    <property type="match status" value="1"/>
</dbReference>
<proteinExistence type="inferred from homology"/>
<dbReference type="SUPFAM" id="SSF143243">
    <property type="entry name" value="Nqo5-like"/>
    <property type="match status" value="1"/>
</dbReference>
<accession>A0A8F6YEQ7</accession>
<keyword evidence="4" id="KW-0472">Membrane</keyword>
<reference evidence="6" key="1">
    <citation type="journal article" date="2021" name="Biol. Invasions">
        <title>Global high-throughput genotyping of organellar genomes reveals insights into the origin and spread of invasive starry stonewort (Nitellopsis obtusa).</title>
        <authorList>
            <person name="Sleith R.S."/>
            <person name="Karol K.G."/>
        </authorList>
    </citation>
    <scope>NUCLEOTIDE SEQUENCE</scope>
    <source>
        <strain evidence="6">KGK5729</strain>
    </source>
</reference>
<protein>
    <recommendedName>
        <fullName evidence="4">NAD(P)H-quinone oxidoreductase</fullName>
    </recommendedName>
</protein>
<gene>
    <name evidence="6" type="primary">ndhJ</name>
</gene>
<geneLocation type="chloroplast" evidence="6"/>
<comment type="catalytic activity">
    <reaction evidence="4">
        <text>a plastoquinone + NADH + (n+1) H(+)(in) = a plastoquinol + NAD(+) + n H(+)(out)</text>
        <dbReference type="Rhea" id="RHEA:42608"/>
        <dbReference type="Rhea" id="RHEA-COMP:9561"/>
        <dbReference type="Rhea" id="RHEA-COMP:9562"/>
        <dbReference type="ChEBI" id="CHEBI:15378"/>
        <dbReference type="ChEBI" id="CHEBI:17757"/>
        <dbReference type="ChEBI" id="CHEBI:57540"/>
        <dbReference type="ChEBI" id="CHEBI:57945"/>
        <dbReference type="ChEBI" id="CHEBI:62192"/>
    </reaction>
</comment>